<name>A0A8K0JL88_9TREE</name>
<dbReference type="Pfam" id="PF08449">
    <property type="entry name" value="UAA"/>
    <property type="match status" value="1"/>
</dbReference>
<sequence length="415" mass="44077">MGTSDDVAFPGDSPLLDWAAILSLVFGGCCSNVFALEAVLKSHPSAGIFLTFVQFLYVACSTLSTQVTFTGGLPRFKTRVVPLKRWAGQVVMFLAVSLLNNLAFGLKVPVPVHIIFRSGGLCVSMVVGWLAGKKRYSGSQVLSVMLVTVGIIVATASAPPKPKGKPPSIQHRPATTASTNAWGLADNTQYVIGVAILSLALVISAFMGLFQEKTYSKYGRGGAVWQESIFYSHTLSLPLLVPFLSNMSNDFAAITNTPPTVFRIPMPPGILPNKYPGSPTSNVLAVGIPSAWIAFAMNIFTQGLCINGVNRLTSRVSSVSVNLILTVRKAVSLGISVWYYGAGFNKGLTTGAAMVLVGTVLYSMAPSPAQAEQKAKIEPVDVISTADISIGRTTATQASHADLKQRQTGRFTEVK</sequence>
<dbReference type="EMBL" id="JABELV010000057">
    <property type="protein sequence ID" value="KAG7548927.1"/>
    <property type="molecule type" value="Genomic_DNA"/>
</dbReference>
<evidence type="ECO:0000256" key="5">
    <source>
        <dbReference type="ARBA" id="ARBA00022989"/>
    </source>
</evidence>
<dbReference type="GO" id="GO:0005462">
    <property type="term" value="F:UDP-N-acetylglucosamine transmembrane transporter activity"/>
    <property type="evidence" value="ECO:0007669"/>
    <property type="project" value="TreeGrafter"/>
</dbReference>
<dbReference type="AlphaFoldDB" id="A0A8K0JL88"/>
<keyword evidence="5 7" id="KW-1133">Transmembrane helix</keyword>
<dbReference type="GO" id="GO:0000139">
    <property type="term" value="C:Golgi membrane"/>
    <property type="evidence" value="ECO:0007669"/>
    <property type="project" value="TreeGrafter"/>
</dbReference>
<accession>A0A8K0JL88</accession>
<protein>
    <submittedName>
        <fullName evidence="8">Uncharacterized protein</fullName>
    </submittedName>
</protein>
<keyword evidence="9" id="KW-1185">Reference proteome</keyword>
<keyword evidence="2" id="KW-0813">Transport</keyword>
<gene>
    <name evidence="8" type="ORF">FFLO_03219</name>
</gene>
<comment type="caution">
    <text evidence="8">The sequence shown here is derived from an EMBL/GenBank/DDBJ whole genome shotgun (WGS) entry which is preliminary data.</text>
</comment>
<evidence type="ECO:0000256" key="4">
    <source>
        <dbReference type="ARBA" id="ARBA00022692"/>
    </source>
</evidence>
<keyword evidence="4 7" id="KW-0812">Transmembrane</keyword>
<evidence type="ECO:0000256" key="3">
    <source>
        <dbReference type="ARBA" id="ARBA00022597"/>
    </source>
</evidence>
<evidence type="ECO:0000256" key="1">
    <source>
        <dbReference type="ARBA" id="ARBA00004127"/>
    </source>
</evidence>
<dbReference type="GO" id="GO:0005789">
    <property type="term" value="C:endoplasmic reticulum membrane"/>
    <property type="evidence" value="ECO:0007669"/>
    <property type="project" value="TreeGrafter"/>
</dbReference>
<feature type="transmembrane region" description="Helical" evidence="7">
    <location>
        <begin position="15"/>
        <end position="36"/>
    </location>
</feature>
<feature type="transmembrane region" description="Helical" evidence="7">
    <location>
        <begin position="48"/>
        <end position="69"/>
    </location>
</feature>
<dbReference type="Proteomes" id="UP000812966">
    <property type="component" value="Unassembled WGS sequence"/>
</dbReference>
<proteinExistence type="predicted"/>
<evidence type="ECO:0000256" key="7">
    <source>
        <dbReference type="SAM" id="Phobius"/>
    </source>
</evidence>
<evidence type="ECO:0000313" key="9">
    <source>
        <dbReference type="Proteomes" id="UP000812966"/>
    </source>
</evidence>
<keyword evidence="3" id="KW-0762">Sugar transport</keyword>
<feature type="transmembrane region" description="Helical" evidence="7">
    <location>
        <begin position="190"/>
        <end position="210"/>
    </location>
</feature>
<dbReference type="GO" id="GO:0005464">
    <property type="term" value="F:UDP-xylose transmembrane transporter activity"/>
    <property type="evidence" value="ECO:0007669"/>
    <property type="project" value="TreeGrafter"/>
</dbReference>
<reference evidence="8" key="1">
    <citation type="submission" date="2020-04" db="EMBL/GenBank/DDBJ databases">
        <title>Analysis of mating type loci in Filobasidium floriforme.</title>
        <authorList>
            <person name="Nowrousian M."/>
        </authorList>
    </citation>
    <scope>NUCLEOTIDE SEQUENCE</scope>
    <source>
        <strain evidence="8">CBS 6242</strain>
    </source>
</reference>
<feature type="transmembrane region" description="Helical" evidence="7">
    <location>
        <begin position="114"/>
        <end position="132"/>
    </location>
</feature>
<keyword evidence="6 7" id="KW-0472">Membrane</keyword>
<dbReference type="PANTHER" id="PTHR10778">
    <property type="entry name" value="SOLUTE CARRIER FAMILY 35 MEMBER B"/>
    <property type="match status" value="1"/>
</dbReference>
<dbReference type="InterPro" id="IPR013657">
    <property type="entry name" value="SCL35B1-4/HUT1"/>
</dbReference>
<comment type="subcellular location">
    <subcellularLocation>
        <location evidence="1">Endomembrane system</location>
        <topology evidence="1">Multi-pass membrane protein</topology>
    </subcellularLocation>
</comment>
<evidence type="ECO:0000256" key="2">
    <source>
        <dbReference type="ARBA" id="ARBA00022448"/>
    </source>
</evidence>
<evidence type="ECO:0000256" key="6">
    <source>
        <dbReference type="ARBA" id="ARBA00023136"/>
    </source>
</evidence>
<evidence type="ECO:0000313" key="8">
    <source>
        <dbReference type="EMBL" id="KAG7548927.1"/>
    </source>
</evidence>
<organism evidence="8 9">
    <name type="scientific">Filobasidium floriforme</name>
    <dbReference type="NCBI Taxonomy" id="5210"/>
    <lineage>
        <taxon>Eukaryota</taxon>
        <taxon>Fungi</taxon>
        <taxon>Dikarya</taxon>
        <taxon>Basidiomycota</taxon>
        <taxon>Agaricomycotina</taxon>
        <taxon>Tremellomycetes</taxon>
        <taxon>Filobasidiales</taxon>
        <taxon>Filobasidiaceae</taxon>
        <taxon>Filobasidium</taxon>
    </lineage>
</organism>
<feature type="transmembrane region" description="Helical" evidence="7">
    <location>
        <begin position="141"/>
        <end position="158"/>
    </location>
</feature>
<dbReference type="PANTHER" id="PTHR10778:SF4">
    <property type="entry name" value="NUCLEOTIDE SUGAR TRANSPORTER SLC35B4"/>
    <property type="match status" value="1"/>
</dbReference>